<dbReference type="HOGENOM" id="CLU_037628_6_3_5"/>
<keyword evidence="2" id="KW-0238">DNA-binding</keyword>
<dbReference type="Gene3D" id="1.10.260.40">
    <property type="entry name" value="lambda repressor-like DNA-binding domains"/>
    <property type="match status" value="1"/>
</dbReference>
<protein>
    <submittedName>
        <fullName evidence="6">Bacterial regulatory protein, lacI family protein</fullName>
    </submittedName>
</protein>
<dbReference type="PROSITE" id="PS50932">
    <property type="entry name" value="HTH_LACI_2"/>
    <property type="match status" value="1"/>
</dbReference>
<evidence type="ECO:0000259" key="5">
    <source>
        <dbReference type="PROSITE" id="PS50943"/>
    </source>
</evidence>
<dbReference type="CDD" id="cd01392">
    <property type="entry name" value="HTH_LacI"/>
    <property type="match status" value="1"/>
</dbReference>
<dbReference type="PROSITE" id="PS00356">
    <property type="entry name" value="HTH_LACI_1"/>
    <property type="match status" value="1"/>
</dbReference>
<dbReference type="SUPFAM" id="SSF47413">
    <property type="entry name" value="lambda repressor-like DNA-binding domains"/>
    <property type="match status" value="1"/>
</dbReference>
<feature type="domain" description="HTH cro/C1-type" evidence="5">
    <location>
        <begin position="5"/>
        <end position="52"/>
    </location>
</feature>
<dbReference type="SUPFAM" id="SSF53822">
    <property type="entry name" value="Periplasmic binding protein-like I"/>
    <property type="match status" value="1"/>
</dbReference>
<organism evidence="6 7">
    <name type="scientific">Asticcacaulis biprosthecium C19</name>
    <dbReference type="NCBI Taxonomy" id="715226"/>
    <lineage>
        <taxon>Bacteria</taxon>
        <taxon>Pseudomonadati</taxon>
        <taxon>Pseudomonadota</taxon>
        <taxon>Alphaproteobacteria</taxon>
        <taxon>Caulobacterales</taxon>
        <taxon>Caulobacteraceae</taxon>
        <taxon>Asticcacaulis</taxon>
    </lineage>
</organism>
<dbReference type="EMBL" id="GL883080">
    <property type="protein sequence ID" value="EGF90066.1"/>
    <property type="molecule type" value="Genomic_DNA"/>
</dbReference>
<dbReference type="GO" id="GO:0000976">
    <property type="term" value="F:transcription cis-regulatory region binding"/>
    <property type="evidence" value="ECO:0007669"/>
    <property type="project" value="TreeGrafter"/>
</dbReference>
<keyword evidence="1" id="KW-0805">Transcription regulation</keyword>
<dbReference type="InterPro" id="IPR028082">
    <property type="entry name" value="Peripla_BP_I"/>
</dbReference>
<dbReference type="SMART" id="SM00354">
    <property type="entry name" value="HTH_LACI"/>
    <property type="match status" value="1"/>
</dbReference>
<reference evidence="7" key="1">
    <citation type="submission" date="2011-03" db="EMBL/GenBank/DDBJ databases">
        <title>Draft genome sequence of Brevundimonas diminuta.</title>
        <authorList>
            <person name="Brown P.J.B."/>
            <person name="Buechlein A."/>
            <person name="Hemmerich C."/>
            <person name="Brun Y.V."/>
        </authorList>
    </citation>
    <scope>NUCLEOTIDE SEQUENCE [LARGE SCALE GENOMIC DNA]</scope>
    <source>
        <strain evidence="7">C19</strain>
    </source>
</reference>
<keyword evidence="7" id="KW-1185">Reference proteome</keyword>
<dbReference type="InterPro" id="IPR000843">
    <property type="entry name" value="HTH_LacI"/>
</dbReference>
<feature type="domain" description="HTH lacI-type" evidence="4">
    <location>
        <begin position="8"/>
        <end position="62"/>
    </location>
</feature>
<dbReference type="InterPro" id="IPR010982">
    <property type="entry name" value="Lambda_DNA-bd_dom_sf"/>
</dbReference>
<dbReference type="InterPro" id="IPR046335">
    <property type="entry name" value="LacI/GalR-like_sensor"/>
</dbReference>
<dbReference type="PANTHER" id="PTHR30146:SF33">
    <property type="entry name" value="TRANSCRIPTIONAL REGULATOR"/>
    <property type="match status" value="1"/>
</dbReference>
<dbReference type="OrthoDB" id="7170131at2"/>
<accession>F4QTJ6</accession>
<dbReference type="Pfam" id="PF13377">
    <property type="entry name" value="Peripla_BP_3"/>
    <property type="match status" value="1"/>
</dbReference>
<evidence type="ECO:0000256" key="1">
    <source>
        <dbReference type="ARBA" id="ARBA00023015"/>
    </source>
</evidence>
<keyword evidence="3" id="KW-0804">Transcription</keyword>
<dbReference type="PROSITE" id="PS50943">
    <property type="entry name" value="HTH_CROC1"/>
    <property type="match status" value="1"/>
</dbReference>
<evidence type="ECO:0000259" key="4">
    <source>
        <dbReference type="PROSITE" id="PS50932"/>
    </source>
</evidence>
<evidence type="ECO:0000313" key="7">
    <source>
        <dbReference type="Proteomes" id="UP000006512"/>
    </source>
</evidence>
<evidence type="ECO:0000256" key="3">
    <source>
        <dbReference type="ARBA" id="ARBA00023163"/>
    </source>
</evidence>
<dbReference type="Gene3D" id="3.40.50.2300">
    <property type="match status" value="2"/>
</dbReference>
<dbReference type="PANTHER" id="PTHR30146">
    <property type="entry name" value="LACI-RELATED TRANSCRIPTIONAL REPRESSOR"/>
    <property type="match status" value="1"/>
</dbReference>
<dbReference type="eggNOG" id="COG1609">
    <property type="taxonomic scope" value="Bacteria"/>
</dbReference>
<evidence type="ECO:0000256" key="2">
    <source>
        <dbReference type="ARBA" id="ARBA00023125"/>
    </source>
</evidence>
<dbReference type="GO" id="GO:0003700">
    <property type="term" value="F:DNA-binding transcription factor activity"/>
    <property type="evidence" value="ECO:0007669"/>
    <property type="project" value="TreeGrafter"/>
</dbReference>
<evidence type="ECO:0000313" key="6">
    <source>
        <dbReference type="EMBL" id="EGF90066.1"/>
    </source>
</evidence>
<gene>
    <name evidence="6" type="ORF">ABI_44930</name>
</gene>
<dbReference type="Proteomes" id="UP000006512">
    <property type="component" value="Unassembled WGS sequence"/>
</dbReference>
<dbReference type="STRING" id="715226.ABI_44930"/>
<dbReference type="CDD" id="cd01575">
    <property type="entry name" value="PBP1_GntR"/>
    <property type="match status" value="1"/>
</dbReference>
<dbReference type="Pfam" id="PF00356">
    <property type="entry name" value="LacI"/>
    <property type="match status" value="1"/>
</dbReference>
<dbReference type="InterPro" id="IPR001387">
    <property type="entry name" value="Cro/C1-type_HTH"/>
</dbReference>
<proteinExistence type="predicted"/>
<name>F4QTJ6_9CAUL</name>
<dbReference type="RefSeq" id="WP_006275267.1">
    <property type="nucleotide sequence ID" value="NZ_GL883080.1"/>
</dbReference>
<dbReference type="AlphaFoldDB" id="F4QTJ6"/>
<sequence length="332" mass="35864">MKLDRRNLKLDDVAARAGVSASTVSRYINKPSVVAEDTAQRIQSAIDAIGYVPNLVAGGLATQKSDLVAVLIPHLTSTVFSDTIEAMVNELSASQHVVMLGVTGLQLERTRELVMAALSRRAAAIILTSEVTPDLRDLLRKSNTSVIEIWDLPTEPIDIAIGFSHEAIGEEIARFLHLRGYCRPHLVTSNASRARRRRDGLVKTWAELGGVAPTEDIIELPVKFGQARGVFARMKRLEARPDVVVCGTDLLAQGLIIEAMSQGLKVPDDLAVVGFGNATVAGEMRPTITSVDIDGKRIAREAIAMLRRRAEGEVLTSSLVDVGFSLVARESA</sequence>